<name>A0A0W0UGE9_9GAMM</name>
<protein>
    <submittedName>
        <fullName evidence="1">Uncharacterized protein</fullName>
    </submittedName>
</protein>
<dbReference type="Proteomes" id="UP000093336">
    <property type="component" value="Unassembled WGS sequence"/>
</dbReference>
<dbReference type="RefSeq" id="WP_058449168.1">
    <property type="nucleotide sequence ID" value="NZ_CAAAJF010000012.1"/>
</dbReference>
<dbReference type="EMBL" id="LYOZ01000037">
    <property type="protein sequence ID" value="OCH97468.1"/>
    <property type="molecule type" value="Genomic_DNA"/>
</dbReference>
<keyword evidence="4" id="KW-1185">Reference proteome</keyword>
<sequence length="355" mass="40419">MKVKVQNIIGIGYKGEFDSIPALETGDSLSRLISHIKNLIDYTKIKHLEIIDQGDRYELITRLTLNEFSLYTHERPLTLLEYKTIISEISAYSKTLPSNIHLILSSLPILWPDGEIHNTVLHVQSSRKCGRNPILHHLDKKVPDLGDARYKKEGQPSPLYRDSLMDDEAFLDIFLTADKLYQLLEGNDYYHTEYSPNLLLKDTEVRVDDINQHRGALRIKTASGEIILVTIEICVEHSETNRIGISDTKYLIQQLAQAGKKLPSIGNHVLTSNSIDIVKENLVARVIHADPKNPPLKYKESARETLSNSTFGNQWTLFTYQPKKLKAIKQKNLERVPEIVDTGDDEIENSPYVNP</sequence>
<dbReference type="AlphaFoldDB" id="A0A0W0UGE9"/>
<comment type="caution">
    <text evidence="1">The sequence shown here is derived from an EMBL/GenBank/DDBJ whole genome shotgun (WGS) entry which is preliminary data.</text>
</comment>
<dbReference type="PATRIC" id="fig|455.5.peg.1208"/>
<accession>A0A0W0UGE9</accession>
<evidence type="ECO:0000313" key="1">
    <source>
        <dbReference type="EMBL" id="KTD06947.1"/>
    </source>
</evidence>
<organism evidence="1 3">
    <name type="scientific">Legionella jamestowniensis</name>
    <dbReference type="NCBI Taxonomy" id="455"/>
    <lineage>
        <taxon>Bacteria</taxon>
        <taxon>Pseudomonadati</taxon>
        <taxon>Pseudomonadota</taxon>
        <taxon>Gammaproteobacteria</taxon>
        <taxon>Legionellales</taxon>
        <taxon>Legionellaceae</taxon>
        <taxon>Legionella</taxon>
    </lineage>
</organism>
<dbReference type="OrthoDB" id="5653251at2"/>
<dbReference type="EMBL" id="LNYG01000013">
    <property type="protein sequence ID" value="KTD06947.1"/>
    <property type="molecule type" value="Genomic_DNA"/>
</dbReference>
<dbReference type="STRING" id="455.Ljam_1142"/>
<gene>
    <name evidence="2" type="ORF">A8135_03055</name>
    <name evidence="1" type="ORF">Ljam_1142</name>
</gene>
<evidence type="ECO:0000313" key="2">
    <source>
        <dbReference type="EMBL" id="OCH97468.1"/>
    </source>
</evidence>
<dbReference type="Proteomes" id="UP000054715">
    <property type="component" value="Unassembled WGS sequence"/>
</dbReference>
<evidence type="ECO:0000313" key="3">
    <source>
        <dbReference type="Proteomes" id="UP000054715"/>
    </source>
</evidence>
<reference evidence="2 4" key="2">
    <citation type="submission" date="2016-05" db="EMBL/GenBank/DDBJ databases">
        <authorList>
            <person name="Prochazka B."/>
            <person name="Indra A."/>
            <person name="Hasenberger P."/>
            <person name="Blaschitz M."/>
            <person name="Wagner L."/>
            <person name="Wewalka G."/>
            <person name="Sorschag S."/>
            <person name="Schmid D."/>
            <person name="Ruppitsch W."/>
        </authorList>
    </citation>
    <scope>NUCLEOTIDE SEQUENCE [LARGE SCALE GENOMIC DNA]</scope>
    <source>
        <strain evidence="2 4">974010_12</strain>
    </source>
</reference>
<proteinExistence type="predicted"/>
<evidence type="ECO:0000313" key="4">
    <source>
        <dbReference type="Proteomes" id="UP000093336"/>
    </source>
</evidence>
<reference evidence="1 3" key="1">
    <citation type="submission" date="2015-11" db="EMBL/GenBank/DDBJ databases">
        <title>Genomic analysis of 38 Legionella species identifies large and diverse effector repertoires.</title>
        <authorList>
            <person name="Burstein D."/>
            <person name="Amaro F."/>
            <person name="Zusman T."/>
            <person name="Lifshitz Z."/>
            <person name="Cohen O."/>
            <person name="Gilbert J.A."/>
            <person name="Pupko T."/>
            <person name="Shuman H.A."/>
            <person name="Segal G."/>
        </authorList>
    </citation>
    <scope>NUCLEOTIDE SEQUENCE [LARGE SCALE GENOMIC DNA]</scope>
    <source>
        <strain evidence="1 3">JA-26-G1-E2</strain>
    </source>
</reference>